<dbReference type="InterPro" id="IPR002821">
    <property type="entry name" value="Hydantoinase_A"/>
</dbReference>
<dbReference type="PANTHER" id="PTHR11365:SF10">
    <property type="entry name" value="HYDANTOINASE_OXOPROLINASE"/>
    <property type="match status" value="1"/>
</dbReference>
<evidence type="ECO:0000259" key="1">
    <source>
        <dbReference type="Pfam" id="PF01968"/>
    </source>
</evidence>
<feature type="domain" description="Hydantoinase A/oxoprolinase" evidence="1">
    <location>
        <begin position="187"/>
        <end position="359"/>
    </location>
</feature>
<evidence type="ECO:0000259" key="2">
    <source>
        <dbReference type="Pfam" id="PF05378"/>
    </source>
</evidence>
<dbReference type="InterPro" id="IPR043129">
    <property type="entry name" value="ATPase_NBD"/>
</dbReference>
<dbReference type="Gene3D" id="3.30.420.40">
    <property type="match status" value="1"/>
</dbReference>
<comment type="caution">
    <text evidence="3">The sequence shown here is derived from an EMBL/GenBank/DDBJ whole genome shotgun (WGS) entry which is preliminary data.</text>
</comment>
<keyword evidence="4" id="KW-1185">Reference proteome</keyword>
<dbReference type="Pfam" id="PF05378">
    <property type="entry name" value="Hydant_A_N"/>
    <property type="match status" value="1"/>
</dbReference>
<dbReference type="EMBL" id="BMKS01000028">
    <property type="protein sequence ID" value="GGG52286.1"/>
    <property type="molecule type" value="Genomic_DNA"/>
</dbReference>
<evidence type="ECO:0000313" key="4">
    <source>
        <dbReference type="Proteomes" id="UP000597507"/>
    </source>
</evidence>
<accession>A0A8J2ZG44</accession>
<dbReference type="Proteomes" id="UP000597507">
    <property type="component" value="Unassembled WGS sequence"/>
</dbReference>
<sequence length="507" mass="52169">MRRIGIDVGGTNTDAVLIEAGRLLRSVKAPTTEDVTGGIVAALQRLAPGPGVDAVMIGTTHFVNAVVQRRHLARVGGLRIGAPATVSLPAFTDWPEDLRAAVDGGFWAVAGGHDYDGRAFLPLDRAAVEAAGLEMRARGLRAVAVTALFSPLTGEHEREAAEILGRILPDAAITCSHEVGGIGLLERENGALLNAALVPLAAATVRRFEAAIAALGIAAPLYLTQNDGTVTDARRAARFPVFSFACGPTNSMRGAAWLSGLRDAVVVDVGGTTADFGHLRGGFPREANAVVQVGGVRTLFRMPDLVSIGLGGGSLVDAATGEVGPRSVGYRLTSEALVFGGETLTATDVAVAAGLVALGDAARVRDLPPDLPERVMARIRARIEEHVDRVKTAAGDVTLIAVGGGAFLVPDRLAGVARVLRVPHGDCANAVGAAIAQVSGEVDQIYQGLSREQAIAAARRLAEARAEAAGAAPGTLSLVEAEDMPVAYLPGNAMRVRVKVVGDIAAA</sequence>
<dbReference type="AlphaFoldDB" id="A0A8J2ZG44"/>
<dbReference type="InterPro" id="IPR045079">
    <property type="entry name" value="Oxoprolinase-like"/>
</dbReference>
<dbReference type="Pfam" id="PF01968">
    <property type="entry name" value="Hydantoinase_A"/>
    <property type="match status" value="1"/>
</dbReference>
<proteinExistence type="predicted"/>
<protein>
    <submittedName>
        <fullName evidence="3">Hydantoinase</fullName>
    </submittedName>
</protein>
<dbReference type="PANTHER" id="PTHR11365">
    <property type="entry name" value="5-OXOPROLINASE RELATED"/>
    <property type="match status" value="1"/>
</dbReference>
<feature type="domain" description="Hydantoinase/oxoprolinase N-terminal" evidence="2">
    <location>
        <begin position="3"/>
        <end position="167"/>
    </location>
</feature>
<reference evidence="3 4" key="1">
    <citation type="journal article" date="2014" name="Int. J. Syst. Evol. Microbiol.">
        <title>Complete genome sequence of Corynebacterium casei LMG S-19264T (=DSM 44701T), isolated from a smear-ripened cheese.</title>
        <authorList>
            <consortium name="US DOE Joint Genome Institute (JGI-PGF)"/>
            <person name="Walter F."/>
            <person name="Albersmeier A."/>
            <person name="Kalinowski J."/>
            <person name="Ruckert C."/>
        </authorList>
    </citation>
    <scope>NUCLEOTIDE SEQUENCE [LARGE SCALE GENOMIC DNA]</scope>
    <source>
        <strain evidence="3 4">CGMCC 1.16330</strain>
    </source>
</reference>
<evidence type="ECO:0000313" key="3">
    <source>
        <dbReference type="EMBL" id="GGG52286.1"/>
    </source>
</evidence>
<gene>
    <name evidence="3" type="primary">hyuA</name>
    <name evidence="3" type="ORF">GCM10010964_44280</name>
</gene>
<dbReference type="SUPFAM" id="SSF53067">
    <property type="entry name" value="Actin-like ATPase domain"/>
    <property type="match status" value="2"/>
</dbReference>
<dbReference type="InterPro" id="IPR008040">
    <property type="entry name" value="Hydant_A_N"/>
</dbReference>
<dbReference type="RefSeq" id="WP_188904294.1">
    <property type="nucleotide sequence ID" value="NZ_BMKS01000028.1"/>
</dbReference>
<name>A0A8J2ZG44_9PROT</name>
<dbReference type="GO" id="GO:0016787">
    <property type="term" value="F:hydrolase activity"/>
    <property type="evidence" value="ECO:0007669"/>
    <property type="project" value="InterPro"/>
</dbReference>
<organism evidence="3 4">
    <name type="scientific">Caldovatus sediminis</name>
    <dbReference type="NCBI Taxonomy" id="2041189"/>
    <lineage>
        <taxon>Bacteria</taxon>
        <taxon>Pseudomonadati</taxon>
        <taxon>Pseudomonadota</taxon>
        <taxon>Alphaproteobacteria</taxon>
        <taxon>Acetobacterales</taxon>
        <taxon>Roseomonadaceae</taxon>
        <taxon>Caldovatus</taxon>
    </lineage>
</organism>